<dbReference type="InterPro" id="IPR016135">
    <property type="entry name" value="UBQ-conjugating_enzyme/RWD"/>
</dbReference>
<proteinExistence type="predicted"/>
<dbReference type="GO" id="GO:0061630">
    <property type="term" value="F:ubiquitin protein ligase activity"/>
    <property type="evidence" value="ECO:0007669"/>
    <property type="project" value="InterPro"/>
</dbReference>
<reference evidence="6" key="1">
    <citation type="submission" date="2016-04" db="EMBL/GenBank/DDBJ databases">
        <title>Cephalotus genome sequencing.</title>
        <authorList>
            <person name="Fukushima K."/>
            <person name="Hasebe M."/>
            <person name="Fang X."/>
        </authorList>
    </citation>
    <scope>NUCLEOTIDE SEQUENCE [LARGE SCALE GENOMIC DNA]</scope>
    <source>
        <strain evidence="6">cv. St1</strain>
    </source>
</reference>
<dbReference type="CDD" id="cd23818">
    <property type="entry name" value="RWD_RNF25"/>
    <property type="match status" value="1"/>
</dbReference>
<organism evidence="5 6">
    <name type="scientific">Cephalotus follicularis</name>
    <name type="common">Albany pitcher plant</name>
    <dbReference type="NCBI Taxonomy" id="3775"/>
    <lineage>
        <taxon>Eukaryota</taxon>
        <taxon>Viridiplantae</taxon>
        <taxon>Streptophyta</taxon>
        <taxon>Embryophyta</taxon>
        <taxon>Tracheophyta</taxon>
        <taxon>Spermatophyta</taxon>
        <taxon>Magnoliopsida</taxon>
        <taxon>eudicotyledons</taxon>
        <taxon>Gunneridae</taxon>
        <taxon>Pentapetalae</taxon>
        <taxon>rosids</taxon>
        <taxon>fabids</taxon>
        <taxon>Oxalidales</taxon>
        <taxon>Cephalotaceae</taxon>
        <taxon>Cephalotus</taxon>
    </lineage>
</organism>
<accession>A0A1Q3BT55</accession>
<keyword evidence="1" id="KW-0863">Zinc-finger</keyword>
<dbReference type="PANTHER" id="PTHR13198">
    <property type="entry name" value="RING FINGER PROTEIN 25"/>
    <property type="match status" value="1"/>
</dbReference>
<dbReference type="Proteomes" id="UP000187406">
    <property type="component" value="Unassembled WGS sequence"/>
</dbReference>
<dbReference type="InParanoid" id="A0A1Q3BT55"/>
<feature type="compositionally biased region" description="Polar residues" evidence="2">
    <location>
        <begin position="310"/>
        <end position="320"/>
    </location>
</feature>
<dbReference type="EMBL" id="BDDD01000871">
    <property type="protein sequence ID" value="GAV71089.1"/>
    <property type="molecule type" value="Genomic_DNA"/>
</dbReference>
<dbReference type="FunFam" id="3.30.40.10:FF:000914">
    <property type="entry name" value="RWD domain-containing protein"/>
    <property type="match status" value="1"/>
</dbReference>
<keyword evidence="1" id="KW-0479">Metal-binding</keyword>
<feature type="domain" description="RING-type" evidence="3">
    <location>
        <begin position="129"/>
        <end position="206"/>
    </location>
</feature>
<dbReference type="PROSITE" id="PS50908">
    <property type="entry name" value="RWD"/>
    <property type="match status" value="1"/>
</dbReference>
<evidence type="ECO:0000259" key="3">
    <source>
        <dbReference type="PROSITE" id="PS50089"/>
    </source>
</evidence>
<comment type="caution">
    <text evidence="5">The sequence shown here is derived from an EMBL/GenBank/DDBJ whole genome shotgun (WGS) entry which is preliminary data.</text>
</comment>
<dbReference type="OrthoDB" id="432311at2759"/>
<dbReference type="InterPro" id="IPR006575">
    <property type="entry name" value="RWD_dom"/>
</dbReference>
<dbReference type="GO" id="GO:0005634">
    <property type="term" value="C:nucleus"/>
    <property type="evidence" value="ECO:0007669"/>
    <property type="project" value="TreeGrafter"/>
</dbReference>
<evidence type="ECO:0000256" key="1">
    <source>
        <dbReference type="PROSITE-ProRule" id="PRU00175"/>
    </source>
</evidence>
<dbReference type="AlphaFoldDB" id="A0A1Q3BT55"/>
<evidence type="ECO:0000256" key="2">
    <source>
        <dbReference type="SAM" id="MobiDB-lite"/>
    </source>
</evidence>
<dbReference type="Gene3D" id="3.30.40.10">
    <property type="entry name" value="Zinc/RING finger domain, C3HC4 (zinc finger)"/>
    <property type="match status" value="1"/>
</dbReference>
<dbReference type="PROSITE" id="PS50089">
    <property type="entry name" value="ZF_RING_2"/>
    <property type="match status" value="1"/>
</dbReference>
<feature type="compositionally biased region" description="Basic residues" evidence="2">
    <location>
        <begin position="321"/>
        <end position="339"/>
    </location>
</feature>
<dbReference type="FunCoup" id="A0A1Q3BT55">
    <property type="interactions" value="2030"/>
</dbReference>
<dbReference type="STRING" id="3775.A0A1Q3BT55"/>
<dbReference type="SUPFAM" id="SSF54495">
    <property type="entry name" value="UBC-like"/>
    <property type="match status" value="1"/>
</dbReference>
<keyword evidence="6" id="KW-1185">Reference proteome</keyword>
<dbReference type="GO" id="GO:0008270">
    <property type="term" value="F:zinc ion binding"/>
    <property type="evidence" value="ECO:0007669"/>
    <property type="project" value="UniProtKB-KW"/>
</dbReference>
<name>A0A1Q3BT55_CEPFO</name>
<dbReference type="SMART" id="SM00591">
    <property type="entry name" value="RWD"/>
    <property type="match status" value="1"/>
</dbReference>
<dbReference type="SUPFAM" id="SSF57850">
    <property type="entry name" value="RING/U-box"/>
    <property type="match status" value="1"/>
</dbReference>
<gene>
    <name evidence="5" type="ORF">CFOL_v3_14583</name>
</gene>
<evidence type="ECO:0000259" key="4">
    <source>
        <dbReference type="PROSITE" id="PS50908"/>
    </source>
</evidence>
<feature type="region of interest" description="Disordered" evidence="2">
    <location>
        <begin position="297"/>
        <end position="353"/>
    </location>
</feature>
<dbReference type="PANTHER" id="PTHR13198:SF4">
    <property type="entry name" value="E3 UBIQUITIN-PROTEIN LIGASE RNF25"/>
    <property type="match status" value="1"/>
</dbReference>
<dbReference type="Gene3D" id="3.10.110.10">
    <property type="entry name" value="Ubiquitin Conjugating Enzyme"/>
    <property type="match status" value="1"/>
</dbReference>
<evidence type="ECO:0000313" key="6">
    <source>
        <dbReference type="Proteomes" id="UP000187406"/>
    </source>
</evidence>
<feature type="domain" description="RWD" evidence="4">
    <location>
        <begin position="16"/>
        <end position="122"/>
    </location>
</feature>
<dbReference type="GO" id="GO:0016567">
    <property type="term" value="P:protein ubiquitination"/>
    <property type="evidence" value="ECO:0007669"/>
    <property type="project" value="TreeGrafter"/>
</dbReference>
<dbReference type="InterPro" id="IPR039133">
    <property type="entry name" value="RNF25"/>
</dbReference>
<dbReference type="InterPro" id="IPR013083">
    <property type="entry name" value="Znf_RING/FYVE/PHD"/>
</dbReference>
<dbReference type="InterPro" id="IPR001841">
    <property type="entry name" value="Znf_RING"/>
</dbReference>
<evidence type="ECO:0000313" key="5">
    <source>
        <dbReference type="EMBL" id="GAV71089.1"/>
    </source>
</evidence>
<protein>
    <submittedName>
        <fullName evidence="5">RWD domain-containing protein/zf-RING_2 domain-containing protein</fullName>
    </submittedName>
</protein>
<sequence length="353" mass="40150">MLGILKKMGQEEEVVIEVEAVQSVYGDDCFVLDFFPPHLHIHMKPRTADVSSQQFVEAVIDIRAGPQYPQEPPCIDLIESKGLDERRQKDLMNTIRDKAHKLSSSLMLVAICEEAVERLSDMNHPDGDCPLCLCPLASEDKQDKILPFMKLMSCFHCFHSECIIRWWRWLHTERETSVKDSSSAMETKEGMHGVMETSMGYCPVCRKVFHAEDFEHVLDLVGTHSFQMKSNGTEVIDADSLLQSDTENIRRQKFEAILKLQQENSGLIEPKRDLLIQPGMFLPQAVSIPAAKILEQTTKQHQRDPAVHSESINGSSSKRPSTSKHRNSGTRQQRPHPRQPVRQWIKKENGAAT</sequence>
<dbReference type="Pfam" id="PF05773">
    <property type="entry name" value="RWD"/>
    <property type="match status" value="1"/>
</dbReference>
<dbReference type="SMART" id="SM00184">
    <property type="entry name" value="RING"/>
    <property type="match status" value="1"/>
</dbReference>
<keyword evidence="1" id="KW-0862">Zinc</keyword>